<dbReference type="AlphaFoldDB" id="A0AA39DSY4"/>
<evidence type="ECO:0000313" key="2">
    <source>
        <dbReference type="Proteomes" id="UP001168098"/>
    </source>
</evidence>
<comment type="caution">
    <text evidence="1">The sequence shown here is derived from an EMBL/GenBank/DDBJ whole genome shotgun (WGS) entry which is preliminary data.</text>
</comment>
<evidence type="ECO:0000313" key="1">
    <source>
        <dbReference type="EMBL" id="KAJ9694944.1"/>
    </source>
</evidence>
<dbReference type="EMBL" id="JARBHA010000008">
    <property type="protein sequence ID" value="KAJ9694944.1"/>
    <property type="molecule type" value="Genomic_DNA"/>
</dbReference>
<proteinExistence type="predicted"/>
<protein>
    <submittedName>
        <fullName evidence="1">Uncharacterized protein</fullName>
    </submittedName>
</protein>
<reference evidence="1 2" key="1">
    <citation type="journal article" date="2023" name="BMC Biotechnol.">
        <title>Vitis rotundifolia cv Carlos genome sequencing.</title>
        <authorList>
            <person name="Huff M."/>
            <person name="Hulse-Kemp A."/>
            <person name="Scheffler B."/>
            <person name="Youngblood R."/>
            <person name="Simpson S."/>
            <person name="Babiker E."/>
            <person name="Staton M."/>
        </authorList>
    </citation>
    <scope>NUCLEOTIDE SEQUENCE [LARGE SCALE GENOMIC DNA]</scope>
    <source>
        <tissue evidence="1">Leaf</tissue>
    </source>
</reference>
<gene>
    <name evidence="1" type="ORF">PVL29_010431</name>
</gene>
<dbReference type="Proteomes" id="UP001168098">
    <property type="component" value="Unassembled WGS sequence"/>
</dbReference>
<dbReference type="PANTHER" id="PTHR33167">
    <property type="entry name" value="TRANSCRIPTION FACTOR, PUTATIVE (DUF863)-RELATED"/>
    <property type="match status" value="1"/>
</dbReference>
<dbReference type="PANTHER" id="PTHR33167:SF4">
    <property type="entry name" value="TRANSCRIPTION FACTOR, PUTATIVE (DUF863)-RELATED"/>
    <property type="match status" value="1"/>
</dbReference>
<name>A0AA39DSY4_VITRO</name>
<accession>A0AA39DSY4</accession>
<organism evidence="1 2">
    <name type="scientific">Vitis rotundifolia</name>
    <name type="common">Muscadine grape</name>
    <dbReference type="NCBI Taxonomy" id="103349"/>
    <lineage>
        <taxon>Eukaryota</taxon>
        <taxon>Viridiplantae</taxon>
        <taxon>Streptophyta</taxon>
        <taxon>Embryophyta</taxon>
        <taxon>Tracheophyta</taxon>
        <taxon>Spermatophyta</taxon>
        <taxon>Magnoliopsida</taxon>
        <taxon>eudicotyledons</taxon>
        <taxon>Gunneridae</taxon>
        <taxon>Pentapetalae</taxon>
        <taxon>rosids</taxon>
        <taxon>Vitales</taxon>
        <taxon>Vitaceae</taxon>
        <taxon>Viteae</taxon>
        <taxon>Vitis</taxon>
    </lineage>
</organism>
<keyword evidence="2" id="KW-1185">Reference proteome</keyword>
<sequence>MRGGEKGCERAVFRERTEVQCKGYLPGYYSTRYLIEDSNSGSWPLYHGDETLTKGRYYNGCMPRAIADAYTGYDKDVLKHDNA</sequence>